<dbReference type="InterPro" id="IPR015168">
    <property type="entry name" value="SsuA/THI5"/>
</dbReference>
<reference evidence="4 5" key="1">
    <citation type="submission" date="2019-09" db="EMBL/GenBank/DDBJ databases">
        <title>Actinomadura physcomitrii sp. nov., a novel actinomycete isolated from moss [Physcomitrium sphaericum (Ludw) Fuernr].</title>
        <authorList>
            <person name="Liu C."/>
            <person name="Zhuang X."/>
        </authorList>
    </citation>
    <scope>NUCLEOTIDE SEQUENCE [LARGE SCALE GENOMIC DNA]</scope>
    <source>
        <strain evidence="4 5">CYP1-1B</strain>
    </source>
</reference>
<dbReference type="SMART" id="SM00062">
    <property type="entry name" value="PBPb"/>
    <property type="match status" value="1"/>
</dbReference>
<dbReference type="EMBL" id="WBMR01000065">
    <property type="protein sequence ID" value="KAB2378985.1"/>
    <property type="molecule type" value="Genomic_DNA"/>
</dbReference>
<feature type="signal peptide" evidence="2">
    <location>
        <begin position="1"/>
        <end position="22"/>
    </location>
</feature>
<evidence type="ECO:0000313" key="5">
    <source>
        <dbReference type="Proteomes" id="UP000483004"/>
    </source>
</evidence>
<dbReference type="Gene3D" id="3.40.190.10">
    <property type="entry name" value="Periplasmic binding protein-like II"/>
    <property type="match status" value="2"/>
</dbReference>
<evidence type="ECO:0000313" key="4">
    <source>
        <dbReference type="EMBL" id="KAB2378985.1"/>
    </source>
</evidence>
<dbReference type="PANTHER" id="PTHR30024:SF42">
    <property type="entry name" value="ALIPHATIC SULFONATES-BINDING PROTEIN-RELATED"/>
    <property type="match status" value="1"/>
</dbReference>
<dbReference type="PROSITE" id="PS51257">
    <property type="entry name" value="PROKAR_LIPOPROTEIN"/>
    <property type="match status" value="1"/>
</dbReference>
<sequence>MKRFPALPALAAGALAVLLAAAGCGGSDDAGASGGGTVTIRVPDPGNSGVLAAGKKDGSLDKALSAVHAKVKWTGSAGPFAPAAQELNAGELDFAQGSITSAIAALAQKPGFKLFAQIAPDKIGEGILVRKDSPIRTPRDLVGKSVAVNKGGTAEYLLLKALAASGIKPDQVKRVYLNPAQTAPVFNSGKVDAWAVWATYSLPEMASTGAHFLVNGGQIGSQNYSVWAVRTKLADAHPEVVKAFYQYLHDRGQDQIKNPGAYVNVFTKAGPQAVSGDAERLTVQNLAQGATAQPIGAADLDGFASVARFFADQKITPTAVDVKPYVVALPGSGT</sequence>
<evidence type="ECO:0000256" key="2">
    <source>
        <dbReference type="SAM" id="SignalP"/>
    </source>
</evidence>
<comment type="similarity">
    <text evidence="1">Belongs to the bacterial solute-binding protein SsuA/TauA family.</text>
</comment>
<name>A0A6L3VQE5_9ACTN</name>
<keyword evidence="5" id="KW-1185">Reference proteome</keyword>
<dbReference type="OrthoDB" id="506623at2"/>
<keyword evidence="2" id="KW-0732">Signal</keyword>
<dbReference type="Pfam" id="PF09084">
    <property type="entry name" value="NMT1"/>
    <property type="match status" value="1"/>
</dbReference>
<dbReference type="InterPro" id="IPR001638">
    <property type="entry name" value="Solute-binding_3/MltF_N"/>
</dbReference>
<dbReference type="CDD" id="cd01008">
    <property type="entry name" value="PBP2_NrtA_SsuA_CpmA_like"/>
    <property type="match status" value="1"/>
</dbReference>
<organism evidence="4 5">
    <name type="scientific">Actinomadura montaniterrae</name>
    <dbReference type="NCBI Taxonomy" id="1803903"/>
    <lineage>
        <taxon>Bacteria</taxon>
        <taxon>Bacillati</taxon>
        <taxon>Actinomycetota</taxon>
        <taxon>Actinomycetes</taxon>
        <taxon>Streptosporangiales</taxon>
        <taxon>Thermomonosporaceae</taxon>
        <taxon>Actinomadura</taxon>
    </lineage>
</organism>
<accession>A0A6L3VQE5</accession>
<dbReference type="AlphaFoldDB" id="A0A6L3VQE5"/>
<dbReference type="PANTHER" id="PTHR30024">
    <property type="entry name" value="ALIPHATIC SULFONATES-BINDING PROTEIN-RELATED"/>
    <property type="match status" value="1"/>
</dbReference>
<proteinExistence type="inferred from homology"/>
<protein>
    <submittedName>
        <fullName evidence="4">Transporter substrate-binding domain-containing protein</fullName>
    </submittedName>
</protein>
<comment type="caution">
    <text evidence="4">The sequence shown here is derived from an EMBL/GenBank/DDBJ whole genome shotgun (WGS) entry which is preliminary data.</text>
</comment>
<dbReference type="SUPFAM" id="SSF53850">
    <property type="entry name" value="Periplasmic binding protein-like II"/>
    <property type="match status" value="1"/>
</dbReference>
<feature type="chain" id="PRO_5039475511" evidence="2">
    <location>
        <begin position="23"/>
        <end position="334"/>
    </location>
</feature>
<dbReference type="Proteomes" id="UP000483004">
    <property type="component" value="Unassembled WGS sequence"/>
</dbReference>
<gene>
    <name evidence="4" type="ORF">F9B16_22270</name>
</gene>
<dbReference type="RefSeq" id="WP_151542047.1">
    <property type="nucleotide sequence ID" value="NZ_WBMR01000065.1"/>
</dbReference>
<evidence type="ECO:0000256" key="1">
    <source>
        <dbReference type="ARBA" id="ARBA00010742"/>
    </source>
</evidence>
<feature type="domain" description="Solute-binding protein family 3/N-terminal" evidence="3">
    <location>
        <begin position="47"/>
        <end position="269"/>
    </location>
</feature>
<evidence type="ECO:0000259" key="3">
    <source>
        <dbReference type="SMART" id="SM00062"/>
    </source>
</evidence>